<dbReference type="PRINTS" id="PR00119">
    <property type="entry name" value="CATATPASE"/>
</dbReference>
<dbReference type="InterPro" id="IPR001757">
    <property type="entry name" value="P_typ_ATPase"/>
</dbReference>
<dbReference type="InterPro" id="IPR027256">
    <property type="entry name" value="P-typ_ATPase_IB"/>
</dbReference>
<dbReference type="InterPro" id="IPR036412">
    <property type="entry name" value="HAD-like_sf"/>
</dbReference>
<comment type="similarity">
    <text evidence="7">Belongs to the cation transport ATPase (P-type) (TC 3.A.3) family. Type IB subfamily.</text>
</comment>
<dbReference type="PROSITE" id="PS50846">
    <property type="entry name" value="HMA_2"/>
    <property type="match status" value="1"/>
</dbReference>
<dbReference type="SUPFAM" id="SSF55008">
    <property type="entry name" value="HMA, heavy metal-associated domain"/>
    <property type="match status" value="1"/>
</dbReference>
<feature type="transmembrane region" description="Helical" evidence="7">
    <location>
        <begin position="205"/>
        <end position="225"/>
    </location>
</feature>
<dbReference type="PANTHER" id="PTHR46594">
    <property type="entry name" value="P-TYPE CATION-TRANSPORTING ATPASE"/>
    <property type="match status" value="1"/>
</dbReference>
<dbReference type="InterPro" id="IPR006121">
    <property type="entry name" value="HMA_dom"/>
</dbReference>
<comment type="subcellular location">
    <subcellularLocation>
        <location evidence="1 7">Membrane</location>
    </subcellularLocation>
</comment>
<dbReference type="Pfam" id="PF00702">
    <property type="entry name" value="Hydrolase"/>
    <property type="match status" value="1"/>
</dbReference>
<evidence type="ECO:0000256" key="1">
    <source>
        <dbReference type="ARBA" id="ARBA00004370"/>
    </source>
</evidence>
<dbReference type="InterPro" id="IPR023214">
    <property type="entry name" value="HAD_sf"/>
</dbReference>
<name>A0A2J6RQ04_HYAVF</name>
<evidence type="ECO:0000259" key="9">
    <source>
        <dbReference type="PROSITE" id="PS50846"/>
    </source>
</evidence>
<protein>
    <submittedName>
        <fullName evidence="10">P-type ATPase-like protein</fullName>
    </submittedName>
</protein>
<gene>
    <name evidence="10" type="ORF">L207DRAFT_512058</name>
</gene>
<dbReference type="PROSITE" id="PS01047">
    <property type="entry name" value="HMA_1"/>
    <property type="match status" value="1"/>
</dbReference>
<dbReference type="AlphaFoldDB" id="A0A2J6RQ04"/>
<keyword evidence="7" id="KW-0067">ATP-binding</keyword>
<dbReference type="GO" id="GO:0019829">
    <property type="term" value="F:ATPase-coupled monoatomic cation transmembrane transporter activity"/>
    <property type="evidence" value="ECO:0007669"/>
    <property type="project" value="InterPro"/>
</dbReference>
<dbReference type="SFLD" id="SFLDF00027">
    <property type="entry name" value="p-type_atpase"/>
    <property type="match status" value="1"/>
</dbReference>
<dbReference type="InterPro" id="IPR023299">
    <property type="entry name" value="ATPase_P-typ_cyto_dom_N"/>
</dbReference>
<dbReference type="InterPro" id="IPR044492">
    <property type="entry name" value="P_typ_ATPase_HD_dom"/>
</dbReference>
<keyword evidence="7" id="KW-0547">Nucleotide-binding</keyword>
<reference evidence="10 11" key="1">
    <citation type="submission" date="2016-04" db="EMBL/GenBank/DDBJ databases">
        <title>A degradative enzymes factory behind the ericoid mycorrhizal symbiosis.</title>
        <authorList>
            <consortium name="DOE Joint Genome Institute"/>
            <person name="Martino E."/>
            <person name="Morin E."/>
            <person name="Grelet G."/>
            <person name="Kuo A."/>
            <person name="Kohler A."/>
            <person name="Daghino S."/>
            <person name="Barry K."/>
            <person name="Choi C."/>
            <person name="Cichocki N."/>
            <person name="Clum A."/>
            <person name="Copeland A."/>
            <person name="Hainaut M."/>
            <person name="Haridas S."/>
            <person name="Labutti K."/>
            <person name="Lindquist E."/>
            <person name="Lipzen A."/>
            <person name="Khouja H.-R."/>
            <person name="Murat C."/>
            <person name="Ohm R."/>
            <person name="Olson A."/>
            <person name="Spatafora J."/>
            <person name="Veneault-Fourrey C."/>
            <person name="Henrissat B."/>
            <person name="Grigoriev I."/>
            <person name="Martin F."/>
            <person name="Perotto S."/>
        </authorList>
    </citation>
    <scope>NUCLEOTIDE SEQUENCE [LARGE SCALE GENOMIC DNA]</scope>
    <source>
        <strain evidence="10 11">F</strain>
    </source>
</reference>
<dbReference type="Gene3D" id="3.40.1110.10">
    <property type="entry name" value="Calcium-transporting ATPase, cytoplasmic domain N"/>
    <property type="match status" value="1"/>
</dbReference>
<dbReference type="InterPro" id="IPR056236">
    <property type="entry name" value="HMA_PCA1"/>
</dbReference>
<dbReference type="InterPro" id="IPR018303">
    <property type="entry name" value="ATPase_P-typ_P_site"/>
</dbReference>
<keyword evidence="6 7" id="KW-0472">Membrane</keyword>
<keyword evidence="5 7" id="KW-1133">Transmembrane helix</keyword>
<dbReference type="InterPro" id="IPR023298">
    <property type="entry name" value="ATPase_P-typ_TM_dom_sf"/>
</dbReference>
<dbReference type="Proteomes" id="UP000235786">
    <property type="component" value="Unassembled WGS sequence"/>
</dbReference>
<feature type="transmembrane region" description="Helical" evidence="7">
    <location>
        <begin position="301"/>
        <end position="319"/>
    </location>
</feature>
<dbReference type="InterPro" id="IPR036163">
    <property type="entry name" value="HMA_dom_sf"/>
</dbReference>
<dbReference type="SUPFAM" id="SSF81653">
    <property type="entry name" value="Calcium ATPase, transduction domain A"/>
    <property type="match status" value="1"/>
</dbReference>
<feature type="region of interest" description="Disordered" evidence="8">
    <location>
        <begin position="34"/>
        <end position="54"/>
    </location>
</feature>
<feature type="domain" description="HMA" evidence="9">
    <location>
        <begin position="53"/>
        <end position="121"/>
    </location>
</feature>
<feature type="transmembrane region" description="Helical" evidence="7">
    <location>
        <begin position="451"/>
        <end position="473"/>
    </location>
</feature>
<dbReference type="InterPro" id="IPR059000">
    <property type="entry name" value="ATPase_P-type_domA"/>
</dbReference>
<dbReference type="NCBIfam" id="TIGR01525">
    <property type="entry name" value="ATPase-IB_hvy"/>
    <property type="match status" value="1"/>
</dbReference>
<feature type="transmembrane region" description="Helical" evidence="7">
    <location>
        <begin position="493"/>
        <end position="519"/>
    </location>
</feature>
<dbReference type="PROSITE" id="PS00154">
    <property type="entry name" value="ATPASE_E1_E2"/>
    <property type="match status" value="1"/>
</dbReference>
<proteinExistence type="inferred from homology"/>
<dbReference type="PANTHER" id="PTHR46594:SF4">
    <property type="entry name" value="P-TYPE CATION-TRANSPORTING ATPASE"/>
    <property type="match status" value="1"/>
</dbReference>
<keyword evidence="11" id="KW-1185">Reference proteome</keyword>
<accession>A0A2J6RQ04</accession>
<feature type="transmembrane region" description="Helical" evidence="7">
    <location>
        <begin position="266"/>
        <end position="289"/>
    </location>
</feature>
<keyword evidence="3 7" id="KW-0479">Metal-binding</keyword>
<dbReference type="SUPFAM" id="SSF81665">
    <property type="entry name" value="Calcium ATPase, transmembrane domain M"/>
    <property type="match status" value="1"/>
</dbReference>
<organism evidence="10 11">
    <name type="scientific">Hyaloscypha variabilis (strain UAMH 11265 / GT02V1 / F)</name>
    <name type="common">Meliniomyces variabilis</name>
    <dbReference type="NCBI Taxonomy" id="1149755"/>
    <lineage>
        <taxon>Eukaryota</taxon>
        <taxon>Fungi</taxon>
        <taxon>Dikarya</taxon>
        <taxon>Ascomycota</taxon>
        <taxon>Pezizomycotina</taxon>
        <taxon>Leotiomycetes</taxon>
        <taxon>Helotiales</taxon>
        <taxon>Hyaloscyphaceae</taxon>
        <taxon>Hyaloscypha</taxon>
        <taxon>Hyaloscypha variabilis</taxon>
    </lineage>
</organism>
<dbReference type="Pfam" id="PF00122">
    <property type="entry name" value="E1-E2_ATPase"/>
    <property type="match status" value="1"/>
</dbReference>
<dbReference type="EMBL" id="KZ613945">
    <property type="protein sequence ID" value="PMD40596.1"/>
    <property type="molecule type" value="Genomic_DNA"/>
</dbReference>
<dbReference type="InterPro" id="IPR008250">
    <property type="entry name" value="ATPase_P-typ_transduc_dom_A_sf"/>
</dbReference>
<feature type="transmembrane region" description="Helical" evidence="7">
    <location>
        <begin position="231"/>
        <end position="254"/>
    </location>
</feature>
<dbReference type="STRING" id="1149755.A0A2J6RQ04"/>
<evidence type="ECO:0000256" key="7">
    <source>
        <dbReference type="RuleBase" id="RU362081"/>
    </source>
</evidence>
<feature type="transmembrane region" description="Helical" evidence="7">
    <location>
        <begin position="829"/>
        <end position="848"/>
    </location>
</feature>
<evidence type="ECO:0000256" key="4">
    <source>
        <dbReference type="ARBA" id="ARBA00022967"/>
    </source>
</evidence>
<dbReference type="Gene3D" id="2.70.150.10">
    <property type="entry name" value="Calcium-transporting ATPase, cytoplasmic transduction domain A"/>
    <property type="match status" value="1"/>
</dbReference>
<dbReference type="GO" id="GO:0046872">
    <property type="term" value="F:metal ion binding"/>
    <property type="evidence" value="ECO:0007669"/>
    <property type="project" value="UniProtKB-KW"/>
</dbReference>
<evidence type="ECO:0000256" key="8">
    <source>
        <dbReference type="SAM" id="MobiDB-lite"/>
    </source>
</evidence>
<evidence type="ECO:0000256" key="6">
    <source>
        <dbReference type="ARBA" id="ARBA00023136"/>
    </source>
</evidence>
<sequence>MSCCKGNTCSASKSSRDLAINTSQSPQSLELQDIFSSGKTDTDKSESDEPSSSKIALGVSGMTCTGCLVKLERALMSIPEVSNVKASLLLSQATFDIQETDVLNERTISHIIAKKTGFTCAVIQHSGEELELILDPQVPDLGDKWPTGVIDIISIGQGRVSVLYKPRIVGARDLLSDRFFRNASLAPQSAPPKVASGRASTRKSLYLTILSAILTIPVLIFSYAPLPKHEILYGGISCGLATLVQTFIVGPFYLKASKALFSSRMIEMDLVVVLSTTVAYVYSVIAYSFLVSGKPLPTREFFETSTLLVTLIMVGRTVAEYARHKAIESISMESLQNPSAIIIEDDREREIDARLLQYNDTFKVLPEMSIVTDGVIQDGVTEVDESMVTGEVALIVKKPGMPIIAGSINHAGTITVKLTRLPSENTIKTISTMVDEAKSSKPNVQAIADRVAGYFVPGVLVTTAIVFVAWIAIGHYVRHQTSSTAVINAMTFAISTLIVSCPCAIGLAVPMVILIAGGVGARHGLIFKSPEAIEIGRKVSHVIFDKTGTLTQGRLSVVEKDYPQDVSCLETLSIILGLITNSNHPVSFAVAGYLKGQGIKPRSVTDITAIPGKGIEGIFSGTSICAGNPYWLGVEENPRVHKIISKKLTTFCVTMSGDLIAVFGLKDGLRSDAIETVNQLRKRNIEISLISGDNLPVVRELATSLGIPPQNTRSRCSPADKQDYVRSSLEAPNSVVLFCGDGTNDAVALAQASIGLHINEGTDVAQSAADAILMRPSLKGILTLVDLSNAFWRRIMFNFVWSFVYNVFAILLAAGAFPGNARIPPQYAGLGELVSVLPVIFVAAGLRLKKF</sequence>
<dbReference type="SFLD" id="SFLDG00002">
    <property type="entry name" value="C1.7:_P-type_atpase_like"/>
    <property type="match status" value="1"/>
</dbReference>
<dbReference type="GO" id="GO:0005524">
    <property type="term" value="F:ATP binding"/>
    <property type="evidence" value="ECO:0007669"/>
    <property type="project" value="UniProtKB-UniRule"/>
</dbReference>
<evidence type="ECO:0000256" key="2">
    <source>
        <dbReference type="ARBA" id="ARBA00022692"/>
    </source>
</evidence>
<evidence type="ECO:0000256" key="3">
    <source>
        <dbReference type="ARBA" id="ARBA00022723"/>
    </source>
</evidence>
<dbReference type="GO" id="GO:0016020">
    <property type="term" value="C:membrane"/>
    <property type="evidence" value="ECO:0007669"/>
    <property type="project" value="UniProtKB-SubCell"/>
</dbReference>
<dbReference type="Gene3D" id="3.40.50.1000">
    <property type="entry name" value="HAD superfamily/HAD-like"/>
    <property type="match status" value="1"/>
</dbReference>
<dbReference type="NCBIfam" id="TIGR01494">
    <property type="entry name" value="ATPase_P-type"/>
    <property type="match status" value="2"/>
</dbReference>
<evidence type="ECO:0000313" key="11">
    <source>
        <dbReference type="Proteomes" id="UP000235786"/>
    </source>
</evidence>
<dbReference type="Pfam" id="PF00403">
    <property type="entry name" value="HMA"/>
    <property type="match status" value="1"/>
</dbReference>
<evidence type="ECO:0000313" key="10">
    <source>
        <dbReference type="EMBL" id="PMD40596.1"/>
    </source>
</evidence>
<dbReference type="GO" id="GO:0016887">
    <property type="term" value="F:ATP hydrolysis activity"/>
    <property type="evidence" value="ECO:0007669"/>
    <property type="project" value="InterPro"/>
</dbReference>
<dbReference type="SUPFAM" id="SSF56784">
    <property type="entry name" value="HAD-like"/>
    <property type="match status" value="1"/>
</dbReference>
<dbReference type="Gene3D" id="3.30.70.100">
    <property type="match status" value="1"/>
</dbReference>
<dbReference type="InterPro" id="IPR017969">
    <property type="entry name" value="Heavy-metal-associated_CS"/>
</dbReference>
<keyword evidence="2 7" id="KW-0812">Transmembrane</keyword>
<dbReference type="SFLD" id="SFLDS00003">
    <property type="entry name" value="Haloacid_Dehalogenase"/>
    <property type="match status" value="1"/>
</dbReference>
<evidence type="ECO:0000256" key="5">
    <source>
        <dbReference type="ARBA" id="ARBA00022989"/>
    </source>
</evidence>
<dbReference type="CDD" id="cd00371">
    <property type="entry name" value="HMA"/>
    <property type="match status" value="1"/>
</dbReference>
<feature type="transmembrane region" description="Helical" evidence="7">
    <location>
        <begin position="795"/>
        <end position="817"/>
    </location>
</feature>
<dbReference type="NCBIfam" id="TIGR01511">
    <property type="entry name" value="ATPase-IB1_Cu"/>
    <property type="match status" value="1"/>
</dbReference>
<dbReference type="Pfam" id="PF24534">
    <property type="entry name" value="HMA_PCA1"/>
    <property type="match status" value="1"/>
</dbReference>
<dbReference type="PRINTS" id="PR00120">
    <property type="entry name" value="HATPASE"/>
</dbReference>
<dbReference type="OrthoDB" id="432719at2759"/>
<keyword evidence="4" id="KW-1278">Translocase</keyword>